<accession>A0A0C2FUZ6</accession>
<proteinExistence type="predicted"/>
<feature type="non-terminal residue" evidence="3">
    <location>
        <position position="159"/>
    </location>
</feature>
<gene>
    <name evidence="3" type="ORF">ANCDUO_19417</name>
</gene>
<evidence type="ECO:0008006" key="5">
    <source>
        <dbReference type="Google" id="ProtNLM"/>
    </source>
</evidence>
<evidence type="ECO:0000256" key="2">
    <source>
        <dbReference type="SAM" id="MobiDB-lite"/>
    </source>
</evidence>
<sequence>MVWISLAEFELSIGNIDGARKVYDRANRALENAEKEERLMLLEAWLEAEKKIGDINAIHKCLLVTWFRVEGMMPRRVKKRRQIQTEDGVDAGWEEYYDYIFPQDQAAKGSFKLLEAAARWKQQRELMAKEAQALTEDRDVERAAVEDEAEDQRRDKVRE</sequence>
<dbReference type="Proteomes" id="UP000054047">
    <property type="component" value="Unassembled WGS sequence"/>
</dbReference>
<dbReference type="InterPro" id="IPR011990">
    <property type="entry name" value="TPR-like_helical_dom_sf"/>
</dbReference>
<evidence type="ECO:0000313" key="4">
    <source>
        <dbReference type="Proteomes" id="UP000054047"/>
    </source>
</evidence>
<dbReference type="SUPFAM" id="SSF48452">
    <property type="entry name" value="TPR-like"/>
    <property type="match status" value="1"/>
</dbReference>
<keyword evidence="4" id="KW-1185">Reference proteome</keyword>
<name>A0A0C2FUZ6_9BILA</name>
<evidence type="ECO:0000313" key="3">
    <source>
        <dbReference type="EMBL" id="KIH50504.1"/>
    </source>
</evidence>
<keyword evidence="1" id="KW-0175">Coiled coil</keyword>
<reference evidence="3 4" key="1">
    <citation type="submission" date="2013-12" db="EMBL/GenBank/DDBJ databases">
        <title>Draft genome of the parsitic nematode Ancylostoma duodenale.</title>
        <authorList>
            <person name="Mitreva M."/>
        </authorList>
    </citation>
    <scope>NUCLEOTIDE SEQUENCE [LARGE SCALE GENOMIC DNA]</scope>
    <source>
        <strain evidence="3 4">Zhejiang</strain>
    </source>
</reference>
<dbReference type="Gene3D" id="1.25.40.10">
    <property type="entry name" value="Tetratricopeptide repeat domain"/>
    <property type="match status" value="1"/>
</dbReference>
<dbReference type="AlphaFoldDB" id="A0A0C2FUZ6"/>
<dbReference type="EMBL" id="KN749513">
    <property type="protein sequence ID" value="KIH50504.1"/>
    <property type="molecule type" value="Genomic_DNA"/>
</dbReference>
<feature type="coiled-coil region" evidence="1">
    <location>
        <begin position="16"/>
        <end position="43"/>
    </location>
</feature>
<feature type="region of interest" description="Disordered" evidence="2">
    <location>
        <begin position="137"/>
        <end position="159"/>
    </location>
</feature>
<dbReference type="OrthoDB" id="541719at2759"/>
<evidence type="ECO:0000256" key="1">
    <source>
        <dbReference type="SAM" id="Coils"/>
    </source>
</evidence>
<organism evidence="3 4">
    <name type="scientific">Ancylostoma duodenale</name>
    <dbReference type="NCBI Taxonomy" id="51022"/>
    <lineage>
        <taxon>Eukaryota</taxon>
        <taxon>Metazoa</taxon>
        <taxon>Ecdysozoa</taxon>
        <taxon>Nematoda</taxon>
        <taxon>Chromadorea</taxon>
        <taxon>Rhabditida</taxon>
        <taxon>Rhabditina</taxon>
        <taxon>Rhabditomorpha</taxon>
        <taxon>Strongyloidea</taxon>
        <taxon>Ancylostomatidae</taxon>
        <taxon>Ancylostomatinae</taxon>
        <taxon>Ancylostoma</taxon>
    </lineage>
</organism>
<protein>
    <recommendedName>
        <fullName evidence="5">Crooked neck protein</fullName>
    </recommendedName>
</protein>